<dbReference type="EMBL" id="LUKJ01000003">
    <property type="protein sequence ID" value="KZN18551.1"/>
    <property type="molecule type" value="Genomic_DNA"/>
</dbReference>
<keyword evidence="2" id="KW-0472">Membrane</keyword>
<feature type="transmembrane region" description="Helical" evidence="2">
    <location>
        <begin position="262"/>
        <end position="282"/>
    </location>
</feature>
<name>A0A166P805_PSEFL</name>
<gene>
    <name evidence="3" type="ORF">A1D17_21150</name>
</gene>
<keyword evidence="2" id="KW-0812">Transmembrane</keyword>
<sequence>MHRRTYRYSSNAPKTHTNYATKSMNSERQLKSIISKRDGLKCKFTGKEVANLGELKLYKVKNESLQAFGDDGREIFNPDDFVLIHKDLETSSSSVLSKRSRALETELENRISELEAQEKLNYDRERTYREQVEQQRKELEQLRDKLISEHKARDKKFSNEANHLTEELRKKELTLLDKFNAEQAVLQQRANILEEEKKSLEIQVEAHQAKISSEYAELEREKEKYKEETRRNIERRSSEYVNESITSLDSAATKYHKISRNWSIAGTIALILGVATGIFFGAKGLSPVEGKEIVEWSQVVFFAFKGVIVIGLFVALSKYCFMYGQSFMHESIKNGERKHAINFGKFYLQSYGVDAEWSQVKEAFEHWNINSASAFSGHDPDKFDPKMMDKALQFAESFQKLSKSKKPENDTTN</sequence>
<comment type="caution">
    <text evidence="3">The sequence shown here is derived from an EMBL/GenBank/DDBJ whole genome shotgun (WGS) entry which is preliminary data.</text>
</comment>
<keyword evidence="2" id="KW-1133">Transmembrane helix</keyword>
<dbReference type="Proteomes" id="UP000076489">
    <property type="component" value="Unassembled WGS sequence"/>
</dbReference>
<evidence type="ECO:0000256" key="2">
    <source>
        <dbReference type="SAM" id="Phobius"/>
    </source>
</evidence>
<dbReference type="AlphaFoldDB" id="A0A166P805"/>
<reference evidence="3 4" key="2">
    <citation type="journal article" date="2018" name="Nature">
        <title>Mutant phenotypes for thousands of bacterial genes of unknown function.</title>
        <authorList>
            <person name="Price M.N."/>
            <person name="Wetmore K.M."/>
            <person name="Waters R.J."/>
            <person name="Callaghan M."/>
            <person name="Ray J."/>
            <person name="Liu H."/>
            <person name="Kuehl J.V."/>
            <person name="Melnyk R.A."/>
            <person name="Lamson J.S."/>
            <person name="Suh Y."/>
            <person name="Carlson H.K."/>
            <person name="Esquivel Z."/>
            <person name="Sadeeshkumar H."/>
            <person name="Chakraborty R."/>
            <person name="Zane G.M."/>
            <person name="Rubin B.E."/>
            <person name="Wall J.D."/>
            <person name="Visel A."/>
            <person name="Bristow J."/>
            <person name="Blow M.J."/>
            <person name="Arkin A.P."/>
            <person name="Deutschbauer A.M."/>
        </authorList>
    </citation>
    <scope>NUCLEOTIDE SEQUENCE [LARGE SCALE GENOMIC DNA]</scope>
    <source>
        <strain evidence="3 4">FW300-N1B4</strain>
    </source>
</reference>
<protein>
    <submittedName>
        <fullName evidence="3">Uncharacterized protein</fullName>
    </submittedName>
</protein>
<feature type="coiled-coil region" evidence="1">
    <location>
        <begin position="176"/>
        <end position="235"/>
    </location>
</feature>
<evidence type="ECO:0000313" key="3">
    <source>
        <dbReference type="EMBL" id="KZN18551.1"/>
    </source>
</evidence>
<evidence type="ECO:0000256" key="1">
    <source>
        <dbReference type="SAM" id="Coils"/>
    </source>
</evidence>
<reference evidence="4" key="1">
    <citation type="submission" date="2016-03" db="EMBL/GenBank/DDBJ databases">
        <authorList>
            <person name="Ray J."/>
            <person name="Price M."/>
            <person name="Deutschbauer A."/>
        </authorList>
    </citation>
    <scope>NUCLEOTIDE SEQUENCE [LARGE SCALE GENOMIC DNA]</scope>
    <source>
        <strain evidence="4">FW300-N1B4</strain>
    </source>
</reference>
<proteinExistence type="predicted"/>
<feature type="transmembrane region" description="Helical" evidence="2">
    <location>
        <begin position="302"/>
        <end position="321"/>
    </location>
</feature>
<keyword evidence="1" id="KW-0175">Coiled coil</keyword>
<evidence type="ECO:0000313" key="4">
    <source>
        <dbReference type="Proteomes" id="UP000076489"/>
    </source>
</evidence>
<feature type="coiled-coil region" evidence="1">
    <location>
        <begin position="97"/>
        <end position="152"/>
    </location>
</feature>
<accession>A0A166P805</accession>
<organism evidence="3 4">
    <name type="scientific">Pseudomonas fluorescens</name>
    <dbReference type="NCBI Taxonomy" id="294"/>
    <lineage>
        <taxon>Bacteria</taxon>
        <taxon>Pseudomonadati</taxon>
        <taxon>Pseudomonadota</taxon>
        <taxon>Gammaproteobacteria</taxon>
        <taxon>Pseudomonadales</taxon>
        <taxon>Pseudomonadaceae</taxon>
        <taxon>Pseudomonas</taxon>
    </lineage>
</organism>